<evidence type="ECO:0000313" key="3">
    <source>
        <dbReference type="Proteomes" id="UP001385499"/>
    </source>
</evidence>
<dbReference type="Pfam" id="PF18911">
    <property type="entry name" value="PKD_4"/>
    <property type="match status" value="15"/>
</dbReference>
<feature type="domain" description="PKD" evidence="1">
    <location>
        <begin position="1286"/>
        <end position="1368"/>
    </location>
</feature>
<dbReference type="SMART" id="SM00089">
    <property type="entry name" value="PKD"/>
    <property type="match status" value="15"/>
</dbReference>
<dbReference type="SUPFAM" id="SSF49299">
    <property type="entry name" value="PKD domain"/>
    <property type="match status" value="15"/>
</dbReference>
<gene>
    <name evidence="2" type="ORF">V6575_06195</name>
</gene>
<dbReference type="PROSITE" id="PS50093">
    <property type="entry name" value="PKD"/>
    <property type="match status" value="14"/>
</dbReference>
<dbReference type="Gene3D" id="2.60.40.10">
    <property type="entry name" value="Immunoglobulins"/>
    <property type="match status" value="15"/>
</dbReference>
<sequence length="1640" mass="173547">MRKMVAGMYLIKAHLEKMKRAFNHVRVIAVGIACATLLANSPAYAQSSKPIDVPLLVTYGAEAPTREGDPTHRQIIYIEVPKTLKQRIYIRLFDPDTGGDHDLLYGPANTQTRFILFGGEGAFPENPSSGRDVSDAELTSGSLLTEKTYGDSTRFDNQWTNFAFVSPDQGEELGAKRIFRLVVDGAEGNDGNLYGVAVSLKDKRQVDVKDAKLFSYAPTIRVPDTDTLTELRFTAPETATRLAIDNFDAAHGKVALTTAFRSVPLTPSGQDEWRSDQIELAIDELGKPAAITLSGGHEIPNDATFFITVRTDKLLPLDLPPFNWVPNNRPDIQATATMLGGCTSVAFDASGTRDADGDRLSYLWRFSDGTTMTGPSVVKPYEATGHFSERLEVTDSSGQIAHGSAQELDVLIRRAPVPRISVPGIVATGETITLDGSGSTSDGVKIQHYDWTFNDGTEAIGPRITRSFSAPGVYQTTLSIQDNSGHPCDTAELTTSILANAAPVAVAGTNQRTEIGTELIFDGSDSYDTDGQLTSHLWDMGDGTAIDGEIVQHAFSEPGNYAVSLKVTDDTSVSNNSSVDTVQVFVNAPPVADAGPDQAVALAEVVEFDGSASNDPDGKIISYLWDFGDGTTATGETTTYAYAAPGTFEVRLTITDDSGTRSQTAFDMASIRVNAPPVANAGPDQVVTASAVQFDGSASSDTDDQIERFEWDFGDGSTGRGAAPNHVYARPGTYPVRLTVTDASGTVRNSDSDLVLITINSPPIADAGPNLIGAPGEELIFQASRSIDPDGDIAAYEWDFKDGTQATGEITAHSFAKPGRYFVQLKVTDNTGHAKAIDYDETEVFINAPPVANAGDDIRVAPGQIFTLDAGRSSDSDGSVTDFRWDITGIDEPFYTETVDLSLTEPGSYTALLTVSDDSGVENSLSEDKVTIRVNHAPFADAGDDVFTGDSLVLFDAGKSLDADGDGLTYTWDFADGQTAEGAQVAHTFAAGGTYPVVLTVSDGTGLSNGTDRDAMTVTINHAPVAEAGENAEICTGDILVLDGSKSRDPDGGVLKYAWDFGDGDSSDIVNPTKKYRRGGSYPVTLTVTDNSGLSNNQAKDRIAVTVNQAPVADAGADMKICANTEVFFDGSKSWDADGVVNRYLWDFGDGRSSGGDKPGHSFRKPGTYRVRLTIEGDQVGQCDTRATDEIKVEVIAAPVPRIEAVTSVPVGAPMTLDGSTSYLDGGLITGWSWDFGDGTSAEGALQTHVFKEPGVYRIALKVDSDAASSDCAAITGYHEVTVNAAPIADAGEDIVVGVNEEFVLDGSASSDPDGALASHTWVLGDGSTFEGVAVRHRFAAPGRYEISLTVTDTAGLANSSATDTLTVVVHDGVAAVLEAPDAVCVGEEVTLSAARSTSQEAPIIGFDWSFGDGTKANAETVTKRFVSPGRYNVSVLVDDGMGRTSSQREASKIILVNQPPIAVAGPNRLACPGAPVRFDASASSDADGAIGRYEWDFGDGMIGAGVTPEHSFDRPGTYNITLKVTDTSGASCSVQEDTLTVTVNAPPAADAGPDREIFVGGANDAEQFSAWRSYDPDGTDLDHVWDFGPDGKQRGERVSQSFSAPGDYEVKLTVSDGSGLSCGTASDNVTVKVREREAY</sequence>
<dbReference type="RefSeq" id="WP_340273295.1">
    <property type="nucleotide sequence ID" value="NZ_JBAKIA010000002.1"/>
</dbReference>
<feature type="domain" description="PKD" evidence="1">
    <location>
        <begin position="589"/>
        <end position="665"/>
    </location>
</feature>
<dbReference type="InterPro" id="IPR035986">
    <property type="entry name" value="PKD_dom_sf"/>
</dbReference>
<evidence type="ECO:0000259" key="1">
    <source>
        <dbReference type="PROSITE" id="PS50093"/>
    </source>
</evidence>
<feature type="domain" description="PKD" evidence="1">
    <location>
        <begin position="1198"/>
        <end position="1270"/>
    </location>
</feature>
<keyword evidence="3" id="KW-1185">Reference proteome</keyword>
<feature type="domain" description="PKD" evidence="1">
    <location>
        <begin position="762"/>
        <end position="836"/>
    </location>
</feature>
<feature type="domain" description="PKD" evidence="1">
    <location>
        <begin position="1373"/>
        <end position="1447"/>
    </location>
</feature>
<dbReference type="InterPro" id="IPR013783">
    <property type="entry name" value="Ig-like_fold"/>
</dbReference>
<accession>A0ABU8THP0</accession>
<reference evidence="2 3" key="1">
    <citation type="submission" date="2024-02" db="EMBL/GenBank/DDBJ databases">
        <title>Roseibium algae sp. nov., isolated from marine alga (Grateloupia sp.), showing potential in myo-inositol conversion.</title>
        <authorList>
            <person name="Wang Y."/>
        </authorList>
    </citation>
    <scope>NUCLEOTIDE SEQUENCE [LARGE SCALE GENOMIC DNA]</scope>
    <source>
        <strain evidence="2 3">H3510</strain>
    </source>
</reference>
<feature type="domain" description="PKD" evidence="1">
    <location>
        <begin position="344"/>
        <end position="401"/>
    </location>
</feature>
<feature type="domain" description="PKD" evidence="1">
    <location>
        <begin position="675"/>
        <end position="745"/>
    </location>
</feature>
<proteinExistence type="predicted"/>
<organism evidence="2 3">
    <name type="scientific">Roseibium algae</name>
    <dbReference type="NCBI Taxonomy" id="3123038"/>
    <lineage>
        <taxon>Bacteria</taxon>
        <taxon>Pseudomonadati</taxon>
        <taxon>Pseudomonadota</taxon>
        <taxon>Alphaproteobacteria</taxon>
        <taxon>Hyphomicrobiales</taxon>
        <taxon>Stappiaceae</taxon>
        <taxon>Roseibium</taxon>
    </lineage>
</organism>
<feature type="domain" description="PKD" evidence="1">
    <location>
        <begin position="502"/>
        <end position="584"/>
    </location>
</feature>
<dbReference type="PANTHER" id="PTHR46182:SF2">
    <property type="entry name" value="FI19480P1"/>
    <property type="match status" value="1"/>
</dbReference>
<feature type="domain" description="PKD" evidence="1">
    <location>
        <begin position="1023"/>
        <end position="1093"/>
    </location>
</feature>
<dbReference type="InterPro" id="IPR029865">
    <property type="entry name" value="KIAA0319-like"/>
</dbReference>
<dbReference type="PANTHER" id="PTHR46182">
    <property type="entry name" value="FI19480P1"/>
    <property type="match status" value="1"/>
</dbReference>
<dbReference type="Proteomes" id="UP001385499">
    <property type="component" value="Unassembled WGS sequence"/>
</dbReference>
<feature type="domain" description="PKD" evidence="1">
    <location>
        <begin position="965"/>
        <end position="1006"/>
    </location>
</feature>
<dbReference type="InterPro" id="IPR022409">
    <property type="entry name" value="PKD/Chitinase_dom"/>
</dbReference>
<feature type="domain" description="PKD" evidence="1">
    <location>
        <begin position="1110"/>
        <end position="1175"/>
    </location>
</feature>
<feature type="domain" description="PKD" evidence="1">
    <location>
        <begin position="415"/>
        <end position="485"/>
    </location>
</feature>
<name>A0ABU8THP0_9HYPH</name>
<feature type="domain" description="PKD" evidence="1">
    <location>
        <begin position="1460"/>
        <end position="1532"/>
    </location>
</feature>
<evidence type="ECO:0000313" key="2">
    <source>
        <dbReference type="EMBL" id="MEJ8473672.1"/>
    </source>
</evidence>
<dbReference type="EMBL" id="JBAKIA010000002">
    <property type="protein sequence ID" value="MEJ8473672.1"/>
    <property type="molecule type" value="Genomic_DNA"/>
</dbReference>
<dbReference type="InterPro" id="IPR000601">
    <property type="entry name" value="PKD_dom"/>
</dbReference>
<comment type="caution">
    <text evidence="2">The sequence shown here is derived from an EMBL/GenBank/DDBJ whole genome shotgun (WGS) entry which is preliminary data.</text>
</comment>
<feature type="domain" description="PKD" evidence="1">
    <location>
        <begin position="1569"/>
        <end position="1634"/>
    </location>
</feature>
<protein>
    <submittedName>
        <fullName evidence="2">PKD domain-containing protein</fullName>
    </submittedName>
</protein>
<dbReference type="CDD" id="cd00146">
    <property type="entry name" value="PKD"/>
    <property type="match status" value="14"/>
</dbReference>